<sequence length="101" mass="11650">MASYTVVIVPLQSSINSLDALRFFLWVKNLQELERERDALCLGLQALEQAWASLSYRQENSPRQEISTAPLWAQMQRINRTLHSLMCSTPRSPMGRVTPRF</sequence>
<name>A0A8T2LKF5_ASTMX</name>
<dbReference type="Proteomes" id="UP000752171">
    <property type="component" value="Unassembled WGS sequence"/>
</dbReference>
<gene>
    <name evidence="1" type="primary">SAPCD1</name>
    <name evidence="1" type="ORF">AMEX_G12912</name>
</gene>
<proteinExistence type="predicted"/>
<evidence type="ECO:0000313" key="2">
    <source>
        <dbReference type="Proteomes" id="UP000752171"/>
    </source>
</evidence>
<comment type="caution">
    <text evidence="1">The sequence shown here is derived from an EMBL/GenBank/DDBJ whole genome shotgun (WGS) entry which is preliminary data.</text>
</comment>
<organism evidence="1 2">
    <name type="scientific">Astyanax mexicanus</name>
    <name type="common">Blind cave fish</name>
    <name type="synonym">Astyanax fasciatus mexicanus</name>
    <dbReference type="NCBI Taxonomy" id="7994"/>
    <lineage>
        <taxon>Eukaryota</taxon>
        <taxon>Metazoa</taxon>
        <taxon>Chordata</taxon>
        <taxon>Craniata</taxon>
        <taxon>Vertebrata</taxon>
        <taxon>Euteleostomi</taxon>
        <taxon>Actinopterygii</taxon>
        <taxon>Neopterygii</taxon>
        <taxon>Teleostei</taxon>
        <taxon>Ostariophysi</taxon>
        <taxon>Characiformes</taxon>
        <taxon>Characoidei</taxon>
        <taxon>Acestrorhamphidae</taxon>
        <taxon>Acestrorhamphinae</taxon>
        <taxon>Astyanax</taxon>
    </lineage>
</organism>
<dbReference type="AlphaFoldDB" id="A0A8T2LKF5"/>
<evidence type="ECO:0000313" key="1">
    <source>
        <dbReference type="EMBL" id="KAG9271970.1"/>
    </source>
</evidence>
<reference evidence="1 2" key="1">
    <citation type="submission" date="2021-07" db="EMBL/GenBank/DDBJ databases">
        <authorList>
            <person name="Imarazene B."/>
            <person name="Zahm M."/>
            <person name="Klopp C."/>
            <person name="Cabau C."/>
            <person name="Beille S."/>
            <person name="Jouanno E."/>
            <person name="Castinel A."/>
            <person name="Lluch J."/>
            <person name="Gil L."/>
            <person name="Kuchtly C."/>
            <person name="Lopez Roques C."/>
            <person name="Donnadieu C."/>
            <person name="Parrinello H."/>
            <person name="Journot L."/>
            <person name="Du K."/>
            <person name="Schartl M."/>
            <person name="Retaux S."/>
            <person name="Guiguen Y."/>
        </authorList>
    </citation>
    <scope>NUCLEOTIDE SEQUENCE [LARGE SCALE GENOMIC DNA]</scope>
    <source>
        <strain evidence="1">Pach_M1</strain>
        <tissue evidence="1">Testis</tissue>
    </source>
</reference>
<protein>
    <submittedName>
        <fullName evidence="1">Suppressor APC domain-containing protein 1-like</fullName>
    </submittedName>
</protein>
<dbReference type="EMBL" id="JAICCE010000010">
    <property type="protein sequence ID" value="KAG9271970.1"/>
    <property type="molecule type" value="Genomic_DNA"/>
</dbReference>
<accession>A0A8T2LKF5</accession>